<comment type="caution">
    <text evidence="1">The sequence shown here is derived from an EMBL/GenBank/DDBJ whole genome shotgun (WGS) entry which is preliminary data.</text>
</comment>
<gene>
    <name evidence="1" type="ORF">LX87_03369</name>
</gene>
<dbReference type="Proteomes" id="UP000248790">
    <property type="component" value="Unassembled WGS sequence"/>
</dbReference>
<name>A0A327WV69_LARAB</name>
<dbReference type="EMBL" id="QLMC01000004">
    <property type="protein sequence ID" value="RAJ95621.1"/>
    <property type="molecule type" value="Genomic_DNA"/>
</dbReference>
<keyword evidence="2" id="KW-1185">Reference proteome</keyword>
<reference evidence="1 2" key="1">
    <citation type="submission" date="2018-06" db="EMBL/GenBank/DDBJ databases">
        <title>Genomic Encyclopedia of Archaeal and Bacterial Type Strains, Phase II (KMG-II): from individual species to whole genera.</title>
        <authorList>
            <person name="Goeker M."/>
        </authorList>
    </citation>
    <scope>NUCLEOTIDE SEQUENCE [LARGE SCALE GENOMIC DNA]</scope>
    <source>
        <strain evidence="1 2">DSM 21851</strain>
    </source>
</reference>
<dbReference type="AlphaFoldDB" id="A0A327WV69"/>
<evidence type="ECO:0000313" key="1">
    <source>
        <dbReference type="EMBL" id="RAJ95621.1"/>
    </source>
</evidence>
<accession>A0A327WV69</accession>
<organism evidence="1 2">
    <name type="scientific">Larkinella arboricola</name>
    <dbReference type="NCBI Taxonomy" id="643671"/>
    <lineage>
        <taxon>Bacteria</taxon>
        <taxon>Pseudomonadati</taxon>
        <taxon>Bacteroidota</taxon>
        <taxon>Cytophagia</taxon>
        <taxon>Cytophagales</taxon>
        <taxon>Spirosomataceae</taxon>
        <taxon>Larkinella</taxon>
    </lineage>
</organism>
<evidence type="ECO:0000313" key="2">
    <source>
        <dbReference type="Proteomes" id="UP000248790"/>
    </source>
</evidence>
<proteinExistence type="predicted"/>
<sequence length="407" mass="46626">MVFYVEIMAETVNNQTRILNRHLPTVADVEQITALTDPVVRNLQITYCYYELSSAFNERAGAGANWCTFATWASKQAGQTIRREDLVRELESRLRLQPEASKAIQKLVSLVKQLGARQHSDQIRPIIWDHVVVAALNRSSDAVSRGNRKVFMEIGREFARFLAICGPDTTYNADHLDQFLRELKPGDPPDGQYYLRQAFTHYYQSWFVDDPKQQAELRLLANLEIGYHEQTRLQPEIAESLTMMPIDATVLKNRLIELIFPADGWMTRGRLFFLDLFGQISPLERAIDHLIALVHQQVRLMVTEQLMTMTLPANERLRLGQDLKAGFPASLRVITNPDLQELLLQIDPTADSLLESGTRDWTDLADRIHYIADLFRCYHETAALFEAPFSPEQVAVLRQGKRPHGRL</sequence>
<protein>
    <submittedName>
        <fullName evidence="1">Uncharacterized protein</fullName>
    </submittedName>
</protein>